<gene>
    <name evidence="1" type="ORF">SAMN05421721_1112</name>
</gene>
<dbReference type="Proteomes" id="UP000199556">
    <property type="component" value="Unassembled WGS sequence"/>
</dbReference>
<evidence type="ECO:0000313" key="1">
    <source>
        <dbReference type="EMBL" id="SFM57309.1"/>
    </source>
</evidence>
<sequence>MEALPVLIIVAIIAWVIYTKIQARNQLDKLKQSGFQIDHLLNGSVKVAFNDATRKVAFVFRDMSLQYDYTDIKQWQWHWIEKNAVKTNNQLHFTLRDKNRPLIKVGNLSKTEAEHWVAKLDAIINE</sequence>
<evidence type="ECO:0000313" key="2">
    <source>
        <dbReference type="Proteomes" id="UP000199556"/>
    </source>
</evidence>
<dbReference type="STRING" id="195064.SAMN05421721_1112"/>
<dbReference type="RefSeq" id="WP_143096379.1">
    <property type="nucleotide sequence ID" value="NZ_FOUO01000011.1"/>
</dbReference>
<reference evidence="1 2" key="1">
    <citation type="submission" date="2016-10" db="EMBL/GenBank/DDBJ databases">
        <authorList>
            <person name="de Groot N.N."/>
        </authorList>
    </citation>
    <scope>NUCLEOTIDE SEQUENCE [LARGE SCALE GENOMIC DNA]</scope>
    <source>
        <strain evidence="1 2">DSM 4180</strain>
    </source>
</reference>
<dbReference type="AlphaFoldDB" id="A0A1I4RYJ9"/>
<keyword evidence="2" id="KW-1185">Reference proteome</keyword>
<protein>
    <recommendedName>
        <fullName evidence="3">PH domain-containing protein</fullName>
    </recommendedName>
</protein>
<accession>A0A1I4RYJ9</accession>
<evidence type="ECO:0008006" key="3">
    <source>
        <dbReference type="Google" id="ProtNLM"/>
    </source>
</evidence>
<dbReference type="EMBL" id="FOUO01000011">
    <property type="protein sequence ID" value="SFM57309.1"/>
    <property type="molecule type" value="Genomic_DNA"/>
</dbReference>
<organism evidence="1 2">
    <name type="scientific">Ectothiorhodospira mobilis</name>
    <dbReference type="NCBI Taxonomy" id="195064"/>
    <lineage>
        <taxon>Bacteria</taxon>
        <taxon>Pseudomonadati</taxon>
        <taxon>Pseudomonadota</taxon>
        <taxon>Gammaproteobacteria</taxon>
        <taxon>Chromatiales</taxon>
        <taxon>Ectothiorhodospiraceae</taxon>
        <taxon>Ectothiorhodospira</taxon>
    </lineage>
</organism>
<name>A0A1I4RYJ9_ECTMO</name>
<proteinExistence type="predicted"/>